<organism evidence="2 3">
    <name type="scientific">Reichenbachiella agariperforans</name>
    <dbReference type="NCBI Taxonomy" id="156994"/>
    <lineage>
        <taxon>Bacteria</taxon>
        <taxon>Pseudomonadati</taxon>
        <taxon>Bacteroidota</taxon>
        <taxon>Cytophagia</taxon>
        <taxon>Cytophagales</taxon>
        <taxon>Reichenbachiellaceae</taxon>
        <taxon>Reichenbachiella</taxon>
    </lineage>
</organism>
<dbReference type="InterPro" id="IPR008929">
    <property type="entry name" value="Chondroitin_lyas"/>
</dbReference>
<gene>
    <name evidence="2" type="ORF">SAMN04488028_1011143</name>
</gene>
<dbReference type="PANTHER" id="PTHR38045:SF1">
    <property type="entry name" value="HEPARINASE II_III-LIKE PROTEIN"/>
    <property type="match status" value="1"/>
</dbReference>
<dbReference type="Gene3D" id="2.70.98.70">
    <property type="match status" value="1"/>
</dbReference>
<dbReference type="Gene3D" id="1.50.10.100">
    <property type="entry name" value="Chondroitin AC/alginate lyase"/>
    <property type="match status" value="1"/>
</dbReference>
<accession>A0A1M6LYC1</accession>
<dbReference type="PROSITE" id="PS51257">
    <property type="entry name" value="PROKAR_LIPOPROTEIN"/>
    <property type="match status" value="1"/>
</dbReference>
<feature type="signal peptide" evidence="1">
    <location>
        <begin position="1"/>
        <end position="18"/>
    </location>
</feature>
<reference evidence="3" key="1">
    <citation type="submission" date="2016-11" db="EMBL/GenBank/DDBJ databases">
        <authorList>
            <person name="Varghese N."/>
            <person name="Submissions S."/>
        </authorList>
    </citation>
    <scope>NUCLEOTIDE SEQUENCE [LARGE SCALE GENOMIC DNA]</scope>
    <source>
        <strain evidence="3">DSM 26134</strain>
    </source>
</reference>
<evidence type="ECO:0008006" key="4">
    <source>
        <dbReference type="Google" id="ProtNLM"/>
    </source>
</evidence>
<dbReference type="Proteomes" id="UP000184474">
    <property type="component" value="Unassembled WGS sequence"/>
</dbReference>
<dbReference type="EMBL" id="FRAA01000001">
    <property type="protein sequence ID" value="SHJ76184.1"/>
    <property type="molecule type" value="Genomic_DNA"/>
</dbReference>
<sequence length="642" mass="71722">MKKLILLGLMALALYSCAPQEQTPLDIAEYLSLADSAAIHPNAQQLDRLKGLVPEEAFQPAPDYTDRGYWKDFAKTDLGQYYLNQAAELIDKKPEVPISDEIYRRANREGNRGIYKPHYYRTMDRLEKYILAECMENQGRYLDPIVEHTQAILAMKSWLHPNHDDKDNTVLEGKRVSIDLGARKFALVLALADAVLTDKLPATLRQEIGTQLRWRITDSYLQSTKELEPESNKWIRSTSNWNSVCTSGTLFSIMVTSDSQEERLQAIGSAINSMRYYMSGFGDDGYCSEGTGYWSYGFGHYLYLAEILYDYTDGKIDLFTFDNPQKMRKVANFPETYQIHPGLYAPFSDGVTRVKSEHNFAYVMAAKYYGSQKPSYFQPDEAVQSIVLGADYQNYISDQAAEVSLPDHTYFDDYGIIISRGQQEQPLSIAIKAGHNAENHNHSDVGSYVIALGDQLPAGDIGAPSYTAGAFAPTNPARSSWGHPVPRIDGQLQSNGIEYAGQITMTEFGDQVDRAEMNLLPAYEVEGLQQLTRRMSNDKSGQGEIEIADSFVASRPLTFGTAIMTLGEYQIIDDSTVILTENGARLKAVVTAVGGEFNLSGEQVPVEHLREGAPAYRIGVDMVEPLTRGEFIVRYSPLSNID</sequence>
<dbReference type="STRING" id="156994.SAMN04488028_1011143"/>
<keyword evidence="1" id="KW-0732">Signal</keyword>
<dbReference type="PANTHER" id="PTHR38045">
    <property type="entry name" value="CHROMOSOME 1, WHOLE GENOME SHOTGUN SEQUENCE"/>
    <property type="match status" value="1"/>
</dbReference>
<dbReference type="AlphaFoldDB" id="A0A1M6LYC1"/>
<dbReference type="RefSeq" id="WP_073120229.1">
    <property type="nucleotide sequence ID" value="NZ_FRAA01000001.1"/>
</dbReference>
<proteinExistence type="predicted"/>
<keyword evidence="3" id="KW-1185">Reference proteome</keyword>
<evidence type="ECO:0000313" key="3">
    <source>
        <dbReference type="Proteomes" id="UP000184474"/>
    </source>
</evidence>
<dbReference type="SUPFAM" id="SSF48230">
    <property type="entry name" value="Chondroitin AC/alginate lyase"/>
    <property type="match status" value="1"/>
</dbReference>
<evidence type="ECO:0000256" key="1">
    <source>
        <dbReference type="SAM" id="SignalP"/>
    </source>
</evidence>
<protein>
    <recommendedName>
        <fullName evidence="4">Heparinase II/III-like protein</fullName>
    </recommendedName>
</protein>
<feature type="chain" id="PRO_5009919369" description="Heparinase II/III-like protein" evidence="1">
    <location>
        <begin position="19"/>
        <end position="642"/>
    </location>
</feature>
<name>A0A1M6LYC1_REIAG</name>
<evidence type="ECO:0000313" key="2">
    <source>
        <dbReference type="EMBL" id="SHJ76184.1"/>
    </source>
</evidence>